<sequence>MDSFNVIMLLWQTCLAVSIATFLFGIYKKSWVLLLISFICSIPIACYFYGAENGWRLISFIPFFLFVLVVIFRNRRFSNKK</sequence>
<organism evidence="2 3">
    <name type="scientific">Sediminibacillus halophilus</name>
    <dbReference type="NCBI Taxonomy" id="482461"/>
    <lineage>
        <taxon>Bacteria</taxon>
        <taxon>Bacillati</taxon>
        <taxon>Bacillota</taxon>
        <taxon>Bacilli</taxon>
        <taxon>Bacillales</taxon>
        <taxon>Bacillaceae</taxon>
        <taxon>Sediminibacillus</taxon>
    </lineage>
</organism>
<reference evidence="3" key="1">
    <citation type="submission" date="2016-10" db="EMBL/GenBank/DDBJ databases">
        <authorList>
            <person name="Varghese N."/>
            <person name="Submissions S."/>
        </authorList>
    </citation>
    <scope>NUCLEOTIDE SEQUENCE [LARGE SCALE GENOMIC DNA]</scope>
    <source>
        <strain evidence="3">CGMCC 1.6199</strain>
    </source>
</reference>
<keyword evidence="1" id="KW-1133">Transmembrane helix</keyword>
<feature type="transmembrane region" description="Helical" evidence="1">
    <location>
        <begin position="31"/>
        <end position="50"/>
    </location>
</feature>
<keyword evidence="1" id="KW-0812">Transmembrane</keyword>
<feature type="transmembrane region" description="Helical" evidence="1">
    <location>
        <begin position="6"/>
        <end position="24"/>
    </location>
</feature>
<evidence type="ECO:0000313" key="3">
    <source>
        <dbReference type="Proteomes" id="UP000182347"/>
    </source>
</evidence>
<dbReference type="Proteomes" id="UP000182347">
    <property type="component" value="Unassembled WGS sequence"/>
</dbReference>
<name>A0A1G9S3I8_9BACI</name>
<dbReference type="EMBL" id="FNHF01000002">
    <property type="protein sequence ID" value="SDM29840.1"/>
    <property type="molecule type" value="Genomic_DNA"/>
</dbReference>
<protein>
    <submittedName>
        <fullName evidence="2">Uncharacterized protein</fullName>
    </submittedName>
</protein>
<keyword evidence="3" id="KW-1185">Reference proteome</keyword>
<proteinExistence type="predicted"/>
<accession>A0A1G9S3I8</accession>
<feature type="transmembrane region" description="Helical" evidence="1">
    <location>
        <begin position="56"/>
        <end position="72"/>
    </location>
</feature>
<evidence type="ECO:0000256" key="1">
    <source>
        <dbReference type="SAM" id="Phobius"/>
    </source>
</evidence>
<keyword evidence="1" id="KW-0472">Membrane</keyword>
<evidence type="ECO:0000313" key="2">
    <source>
        <dbReference type="EMBL" id="SDM29840.1"/>
    </source>
</evidence>
<dbReference type="AlphaFoldDB" id="A0A1G9S3I8"/>
<gene>
    <name evidence="2" type="ORF">SAMN05216244_2258</name>
</gene>